<dbReference type="EMBL" id="BMHI01000005">
    <property type="protein sequence ID" value="GGB40603.1"/>
    <property type="molecule type" value="Genomic_DNA"/>
</dbReference>
<dbReference type="InterPro" id="IPR003736">
    <property type="entry name" value="PAAI_dom"/>
</dbReference>
<dbReference type="InterPro" id="IPR029069">
    <property type="entry name" value="HotDog_dom_sf"/>
</dbReference>
<evidence type="ECO:0000313" key="3">
    <source>
        <dbReference type="EMBL" id="GGB40603.1"/>
    </source>
</evidence>
<sequence>MRSIGERTGVFWDGMTGRAPMPPAASTLGFEFIDADPGAGWIEIAFTATESFTNPAGEVLGGFLAAMVFDTVGPALLATLDAEEFQSTLELKTSFLRPTRPGRLVGRGSVVHREGQLAFLEATLQDADGVVATGTATARVTALDRAAMTVPAPTQEV</sequence>
<dbReference type="Proteomes" id="UP000636793">
    <property type="component" value="Unassembled WGS sequence"/>
</dbReference>
<gene>
    <name evidence="3" type="ORF">GCM10011492_34260</name>
</gene>
<protein>
    <recommendedName>
        <fullName evidence="2">Thioesterase domain-containing protein</fullName>
    </recommendedName>
</protein>
<dbReference type="AlphaFoldDB" id="A0A916WYK4"/>
<dbReference type="Pfam" id="PF03061">
    <property type="entry name" value="4HBT"/>
    <property type="match status" value="1"/>
</dbReference>
<dbReference type="SUPFAM" id="SSF54637">
    <property type="entry name" value="Thioesterase/thiol ester dehydrase-isomerase"/>
    <property type="match status" value="1"/>
</dbReference>
<dbReference type="NCBIfam" id="TIGR00369">
    <property type="entry name" value="unchar_dom_1"/>
    <property type="match status" value="1"/>
</dbReference>
<comment type="caution">
    <text evidence="3">The sequence shown here is derived from an EMBL/GenBank/DDBJ whole genome shotgun (WGS) entry which is preliminary data.</text>
</comment>
<feature type="domain" description="Thioesterase" evidence="2">
    <location>
        <begin position="61"/>
        <end position="131"/>
    </location>
</feature>
<dbReference type="CDD" id="cd03443">
    <property type="entry name" value="PaaI_thioesterase"/>
    <property type="match status" value="1"/>
</dbReference>
<dbReference type="InterPro" id="IPR006683">
    <property type="entry name" value="Thioestr_dom"/>
</dbReference>
<proteinExistence type="predicted"/>
<dbReference type="GO" id="GO:0016289">
    <property type="term" value="F:acyl-CoA hydrolase activity"/>
    <property type="evidence" value="ECO:0007669"/>
    <property type="project" value="UniProtKB-ARBA"/>
</dbReference>
<name>A0A916WYK4_9MICO</name>
<evidence type="ECO:0000256" key="1">
    <source>
        <dbReference type="ARBA" id="ARBA00022801"/>
    </source>
</evidence>
<evidence type="ECO:0000259" key="2">
    <source>
        <dbReference type="Pfam" id="PF03061"/>
    </source>
</evidence>
<keyword evidence="1" id="KW-0378">Hydrolase</keyword>
<organism evidence="3 4">
    <name type="scientific">Flexivirga endophytica</name>
    <dbReference type="NCBI Taxonomy" id="1849103"/>
    <lineage>
        <taxon>Bacteria</taxon>
        <taxon>Bacillati</taxon>
        <taxon>Actinomycetota</taxon>
        <taxon>Actinomycetes</taxon>
        <taxon>Micrococcales</taxon>
        <taxon>Dermacoccaceae</taxon>
        <taxon>Flexivirga</taxon>
    </lineage>
</organism>
<reference evidence="3" key="1">
    <citation type="journal article" date="2014" name="Int. J. Syst. Evol. Microbiol.">
        <title>Complete genome sequence of Corynebacterium casei LMG S-19264T (=DSM 44701T), isolated from a smear-ripened cheese.</title>
        <authorList>
            <consortium name="US DOE Joint Genome Institute (JGI-PGF)"/>
            <person name="Walter F."/>
            <person name="Albersmeier A."/>
            <person name="Kalinowski J."/>
            <person name="Ruckert C."/>
        </authorList>
    </citation>
    <scope>NUCLEOTIDE SEQUENCE</scope>
    <source>
        <strain evidence="3">CGMCC 1.15085</strain>
    </source>
</reference>
<keyword evidence="4" id="KW-1185">Reference proteome</keyword>
<dbReference type="Gene3D" id="3.10.129.10">
    <property type="entry name" value="Hotdog Thioesterase"/>
    <property type="match status" value="1"/>
</dbReference>
<dbReference type="RefSeq" id="WP_188838239.1">
    <property type="nucleotide sequence ID" value="NZ_BMHI01000005.1"/>
</dbReference>
<reference evidence="3" key="2">
    <citation type="submission" date="2020-09" db="EMBL/GenBank/DDBJ databases">
        <authorList>
            <person name="Sun Q."/>
            <person name="Zhou Y."/>
        </authorList>
    </citation>
    <scope>NUCLEOTIDE SEQUENCE</scope>
    <source>
        <strain evidence="3">CGMCC 1.15085</strain>
    </source>
</reference>
<accession>A0A916WYK4</accession>
<evidence type="ECO:0000313" key="4">
    <source>
        <dbReference type="Proteomes" id="UP000636793"/>
    </source>
</evidence>